<evidence type="ECO:0000313" key="4">
    <source>
        <dbReference type="EMBL" id="RLK55109.1"/>
    </source>
</evidence>
<comment type="similarity">
    <text evidence="1">Belongs to the short-chain dehydrogenases/reductases (SDR) family.</text>
</comment>
<dbReference type="RefSeq" id="WP_121393360.1">
    <property type="nucleotide sequence ID" value="NZ_RCDD01000004.1"/>
</dbReference>
<organism evidence="4 5">
    <name type="scientific">Actinokineospora cianjurensis</name>
    <dbReference type="NCBI Taxonomy" id="585224"/>
    <lineage>
        <taxon>Bacteria</taxon>
        <taxon>Bacillati</taxon>
        <taxon>Actinomycetota</taxon>
        <taxon>Actinomycetes</taxon>
        <taxon>Pseudonocardiales</taxon>
        <taxon>Pseudonocardiaceae</taxon>
        <taxon>Actinokineospora</taxon>
    </lineage>
</organism>
<dbReference type="SUPFAM" id="SSF51735">
    <property type="entry name" value="NAD(P)-binding Rossmann-fold domains"/>
    <property type="match status" value="2"/>
</dbReference>
<keyword evidence="5" id="KW-1185">Reference proteome</keyword>
<dbReference type="PANTHER" id="PTHR44196:SF1">
    <property type="entry name" value="DEHYDROGENASE_REDUCTASE SDR FAMILY MEMBER 7B"/>
    <property type="match status" value="1"/>
</dbReference>
<dbReference type="InterPro" id="IPR057326">
    <property type="entry name" value="KR_dom"/>
</dbReference>
<evidence type="ECO:0000259" key="3">
    <source>
        <dbReference type="SMART" id="SM00822"/>
    </source>
</evidence>
<protein>
    <submittedName>
        <fullName evidence="4">Thioester reductase-like protein</fullName>
    </submittedName>
</protein>
<dbReference type="Pfam" id="PF07993">
    <property type="entry name" value="NAD_binding_4"/>
    <property type="match status" value="1"/>
</dbReference>
<dbReference type="InterPro" id="IPR036291">
    <property type="entry name" value="NAD(P)-bd_dom_sf"/>
</dbReference>
<gene>
    <name evidence="4" type="ORF">CLV68_4588</name>
</gene>
<evidence type="ECO:0000256" key="1">
    <source>
        <dbReference type="ARBA" id="ARBA00006484"/>
    </source>
</evidence>
<dbReference type="EMBL" id="RCDD01000004">
    <property type="protein sequence ID" value="RLK55109.1"/>
    <property type="molecule type" value="Genomic_DNA"/>
</dbReference>
<accession>A0A421AZ88</accession>
<dbReference type="NCBIfam" id="NF005539">
    <property type="entry name" value="PRK07201.1"/>
    <property type="match status" value="1"/>
</dbReference>
<dbReference type="CDD" id="cd05233">
    <property type="entry name" value="SDR_c"/>
    <property type="match status" value="1"/>
</dbReference>
<dbReference type="AlphaFoldDB" id="A0A421AZ88"/>
<feature type="domain" description="Ketoreductase" evidence="3">
    <location>
        <begin position="360"/>
        <end position="542"/>
    </location>
</feature>
<dbReference type="OrthoDB" id="9810734at2"/>
<dbReference type="InterPro" id="IPR002347">
    <property type="entry name" value="SDR_fam"/>
</dbReference>
<comment type="caution">
    <text evidence="4">The sequence shown here is derived from an EMBL/GenBank/DDBJ whole genome shotgun (WGS) entry which is preliminary data.</text>
</comment>
<dbReference type="PANTHER" id="PTHR44196">
    <property type="entry name" value="DEHYDROGENASE/REDUCTASE SDR FAMILY MEMBER 7B"/>
    <property type="match status" value="1"/>
</dbReference>
<evidence type="ECO:0000313" key="5">
    <source>
        <dbReference type="Proteomes" id="UP000282454"/>
    </source>
</evidence>
<dbReference type="GO" id="GO:0016491">
    <property type="term" value="F:oxidoreductase activity"/>
    <property type="evidence" value="ECO:0007669"/>
    <property type="project" value="UniProtKB-KW"/>
</dbReference>
<proteinExistence type="inferred from homology"/>
<dbReference type="InterPro" id="IPR013120">
    <property type="entry name" value="FAR_NAD-bd"/>
</dbReference>
<keyword evidence="2" id="KW-0560">Oxidoreductase</keyword>
<dbReference type="PRINTS" id="PR00081">
    <property type="entry name" value="GDHRDH"/>
</dbReference>
<dbReference type="InterPro" id="IPR057313">
    <property type="entry name" value="Maqu_2507-like"/>
</dbReference>
<dbReference type="PRINTS" id="PR00080">
    <property type="entry name" value="SDRFAMILY"/>
</dbReference>
<dbReference type="CDD" id="cd05263">
    <property type="entry name" value="MupV_like_SDR_e"/>
    <property type="match status" value="1"/>
</dbReference>
<dbReference type="Proteomes" id="UP000282454">
    <property type="component" value="Unassembled WGS sequence"/>
</dbReference>
<reference evidence="4 5" key="1">
    <citation type="submission" date="2018-10" db="EMBL/GenBank/DDBJ databases">
        <title>Genomic Encyclopedia of Archaeal and Bacterial Type Strains, Phase II (KMG-II): from individual species to whole genera.</title>
        <authorList>
            <person name="Goeker M."/>
        </authorList>
    </citation>
    <scope>NUCLEOTIDE SEQUENCE [LARGE SCALE GENOMIC DNA]</scope>
    <source>
        <strain evidence="4 5">DSM 45657</strain>
    </source>
</reference>
<evidence type="ECO:0000256" key="2">
    <source>
        <dbReference type="ARBA" id="ARBA00023002"/>
    </source>
</evidence>
<dbReference type="Gene3D" id="3.40.50.720">
    <property type="entry name" value="NAD(P)-binding Rossmann-like Domain"/>
    <property type="match status" value="2"/>
</dbReference>
<dbReference type="GO" id="GO:0016020">
    <property type="term" value="C:membrane"/>
    <property type="evidence" value="ECO:0007669"/>
    <property type="project" value="TreeGrafter"/>
</dbReference>
<sequence length="638" mass="69027">MATYFVTGGTGFLGRRLVERLVARPGTSAVHVLVRQRSMDRFTAAAQHWSRPDLVVPVIGDLGEPGLGVAVETVSCAVDHVVHLGAVYDFTAQEADNQRANVAGTRHALEFAEAVGAGLFHHVSSIAVAGDHRGRFTERDFDLGQRHHSPYHATKFAAERLVREQDRVPFRVYRPAAVVGDSRTGEMDKVDGPYYFLPVLTRLARLPKTLPLVLPDLGGTNVVPVDYVVDAMTQLMHADAPSGTTYHLTHNGKQRVTDVFNALATAVGAPRVRASLPVRLPRLRATRPVPAAVLNELGVPAEVLPHLDLPTVFDSTATVEALGGIEPPDFASYADVLVRYWAEHLDPERAWHDSRSLRGKRIVITGASSGIGRATALAVGERGATVLLVARRQAELEEVRAEIEQGGGTASVHPCDLTDSDAVDALVKDLGVVDMLVNNAGRSIRRAVHLSVDRLHDYERTMALNYFAPLRLTLGLLPGMRARGFGRIVNVTTMGLQTDTPRFSAYLASKAALEAFGRAAGRELLTDGVTICAVRMPLVRTPMIRATDAYKAIPATSPESAAKLVLRALTSETEVVQRSAGLAMELLRVLAPGLARQVLNLAYRLTGESAPEARTGPERPLPVLATALVRPLWRGLRR</sequence>
<dbReference type="Pfam" id="PF00106">
    <property type="entry name" value="adh_short"/>
    <property type="match status" value="1"/>
</dbReference>
<name>A0A421AZ88_9PSEU</name>
<dbReference type="SMART" id="SM00822">
    <property type="entry name" value="PKS_KR"/>
    <property type="match status" value="1"/>
</dbReference>